<organism evidence="2 3">
    <name type="scientific">Parahaliea maris</name>
    <dbReference type="NCBI Taxonomy" id="2716870"/>
    <lineage>
        <taxon>Bacteria</taxon>
        <taxon>Pseudomonadati</taxon>
        <taxon>Pseudomonadota</taxon>
        <taxon>Gammaproteobacteria</taxon>
        <taxon>Cellvibrionales</taxon>
        <taxon>Halieaceae</taxon>
        <taxon>Parahaliea</taxon>
    </lineage>
</organism>
<feature type="transmembrane region" description="Helical" evidence="1">
    <location>
        <begin position="21"/>
        <end position="50"/>
    </location>
</feature>
<feature type="transmembrane region" description="Helical" evidence="1">
    <location>
        <begin position="70"/>
        <end position="99"/>
    </location>
</feature>
<dbReference type="Pfam" id="PF20108">
    <property type="entry name" value="DUF6498"/>
    <property type="match status" value="1"/>
</dbReference>
<evidence type="ECO:0000256" key="1">
    <source>
        <dbReference type="SAM" id="Phobius"/>
    </source>
</evidence>
<dbReference type="InterPro" id="IPR045466">
    <property type="entry name" value="DUF6498"/>
</dbReference>
<sequence>MQESSTTHKLLYSGFRRNATLALLVLVNLLPIYGVLALDWDVGSLMVLYWSENLVLGFYTLLKMLITSPIGGLFSGLFFSIHYGGFCAVHGLFIMTMLVNPDMEFLSGDGHWPFFFIFLELLVSVVRQVLEYAPPAWLVAFAGLMVSHGVSFVLNFLLADERDRLGIKALMSAPYGRIVILHIAVIIGGIAVAALGEPLAMLVVLVLLKLAVDIALHLREHRRTGEREPVTYRPFAEIKNAQRSRTRL</sequence>
<protein>
    <submittedName>
        <fullName evidence="2">Uncharacterized protein</fullName>
    </submittedName>
</protein>
<comment type="caution">
    <text evidence="2">The sequence shown here is derived from an EMBL/GenBank/DDBJ whole genome shotgun (WGS) entry which is preliminary data.</text>
</comment>
<gene>
    <name evidence="2" type="ORF">FV139_06530</name>
</gene>
<reference evidence="2 3" key="1">
    <citation type="submission" date="2019-08" db="EMBL/GenBank/DDBJ databases">
        <title>Parahaliea maris sp. nov., isolated from the surface seawater.</title>
        <authorList>
            <person name="Liu Y."/>
        </authorList>
    </citation>
    <scope>NUCLEOTIDE SEQUENCE [LARGE SCALE GENOMIC DNA]</scope>
    <source>
        <strain evidence="2 3">HSLHS9</strain>
    </source>
</reference>
<keyword evidence="1" id="KW-0472">Membrane</keyword>
<evidence type="ECO:0000313" key="2">
    <source>
        <dbReference type="EMBL" id="TXS95534.1"/>
    </source>
</evidence>
<keyword evidence="1" id="KW-1133">Transmembrane helix</keyword>
<feature type="transmembrane region" description="Helical" evidence="1">
    <location>
        <begin position="201"/>
        <end position="218"/>
    </location>
</feature>
<dbReference type="Proteomes" id="UP000321039">
    <property type="component" value="Unassembled WGS sequence"/>
</dbReference>
<dbReference type="RefSeq" id="WP_148067445.1">
    <property type="nucleotide sequence ID" value="NZ_VRZA01000002.1"/>
</dbReference>
<dbReference type="AlphaFoldDB" id="A0A5C9A6B3"/>
<name>A0A5C9A6B3_9GAMM</name>
<evidence type="ECO:0000313" key="3">
    <source>
        <dbReference type="Proteomes" id="UP000321039"/>
    </source>
</evidence>
<feature type="transmembrane region" description="Helical" evidence="1">
    <location>
        <begin position="136"/>
        <end position="158"/>
    </location>
</feature>
<proteinExistence type="predicted"/>
<keyword evidence="3" id="KW-1185">Reference proteome</keyword>
<accession>A0A5C9A6B3</accession>
<dbReference type="EMBL" id="VRZA01000002">
    <property type="protein sequence ID" value="TXS95534.1"/>
    <property type="molecule type" value="Genomic_DNA"/>
</dbReference>
<feature type="transmembrane region" description="Helical" evidence="1">
    <location>
        <begin position="178"/>
        <end position="195"/>
    </location>
</feature>
<keyword evidence="1" id="KW-0812">Transmembrane</keyword>